<evidence type="ECO:0000313" key="2">
    <source>
        <dbReference type="Proteomes" id="UP000251937"/>
    </source>
</evidence>
<reference evidence="1 2" key="1">
    <citation type="submission" date="2018-06" db="EMBL/GenBank/DDBJ databases">
        <authorList>
            <consortium name="Pathogen Informatics"/>
            <person name="Doyle S."/>
        </authorList>
    </citation>
    <scope>NUCLEOTIDE SEQUENCE [LARGE SCALE GENOMIC DNA]</scope>
    <source>
        <strain evidence="1 2">NCTC11212</strain>
    </source>
</reference>
<gene>
    <name evidence="1" type="ORF">NCTC11212_00572</name>
</gene>
<dbReference type="RefSeq" id="WP_228427135.1">
    <property type="nucleotide sequence ID" value="NZ_UAVR01000003.1"/>
</dbReference>
<dbReference type="Proteomes" id="UP000251937">
    <property type="component" value="Unassembled WGS sequence"/>
</dbReference>
<evidence type="ECO:0008006" key="3">
    <source>
        <dbReference type="Google" id="ProtNLM"/>
    </source>
</evidence>
<proteinExistence type="predicted"/>
<comment type="caution">
    <text evidence="1">The sequence shown here is derived from an EMBL/GenBank/DDBJ whole genome shotgun (WGS) entry which is preliminary data.</text>
</comment>
<name>A0AAX2IHS3_9FLAO</name>
<organism evidence="1 2">
    <name type="scientific">Chryseobacterium balustinum</name>
    <dbReference type="NCBI Taxonomy" id="246"/>
    <lineage>
        <taxon>Bacteria</taxon>
        <taxon>Pseudomonadati</taxon>
        <taxon>Bacteroidota</taxon>
        <taxon>Flavobacteriia</taxon>
        <taxon>Flavobacteriales</taxon>
        <taxon>Weeksellaceae</taxon>
        <taxon>Chryseobacterium group</taxon>
        <taxon>Chryseobacterium</taxon>
    </lineage>
</organism>
<protein>
    <recommendedName>
        <fullName evidence="3">Plasmid mobilization relaxosome protein MobC</fullName>
    </recommendedName>
</protein>
<accession>A0AAX2IHS3</accession>
<dbReference type="EMBL" id="UAVR01000003">
    <property type="protein sequence ID" value="SQA87701.1"/>
    <property type="molecule type" value="Genomic_DNA"/>
</dbReference>
<sequence length="71" mass="8633">MDNEREKFGVYRKQDNIFGKIETNINQVAKIANSQKFISETELRIFRIVIRDHHSEKEQNEMFTKIYRLSR</sequence>
<dbReference type="AlphaFoldDB" id="A0AAX2IHS3"/>
<evidence type="ECO:0000313" key="1">
    <source>
        <dbReference type="EMBL" id="SQA87701.1"/>
    </source>
</evidence>